<protein>
    <submittedName>
        <fullName evidence="2">mRNA interferase RelE/StbE</fullName>
    </submittedName>
</protein>
<dbReference type="Gene3D" id="3.30.2310.20">
    <property type="entry name" value="RelE-like"/>
    <property type="match status" value="1"/>
</dbReference>
<evidence type="ECO:0000313" key="2">
    <source>
        <dbReference type="EMBL" id="TDO52681.1"/>
    </source>
</evidence>
<dbReference type="SUPFAM" id="SSF143011">
    <property type="entry name" value="RelE-like"/>
    <property type="match status" value="1"/>
</dbReference>
<sequence>MSYTIVWRPAPVAALRELRRLDPDTAKALAATVGTLATDPRPANSRPLGSGQFRRLRLQNLRVLYEVSDEQETVYILKIGSAGR</sequence>
<dbReference type="InterPro" id="IPR007712">
    <property type="entry name" value="RelE/ParE_toxin"/>
</dbReference>
<dbReference type="Pfam" id="PF05016">
    <property type="entry name" value="ParE_toxin"/>
    <property type="match status" value="1"/>
</dbReference>
<dbReference type="OrthoDB" id="5326046at2"/>
<name>A0A4R6KN19_9ACTN</name>
<accession>A0A4R6KN19</accession>
<keyword evidence="3" id="KW-1185">Reference proteome</keyword>
<organism evidence="2 3">
    <name type="scientific">Kribbella caucasensis</name>
    <dbReference type="NCBI Taxonomy" id="2512215"/>
    <lineage>
        <taxon>Bacteria</taxon>
        <taxon>Bacillati</taxon>
        <taxon>Actinomycetota</taxon>
        <taxon>Actinomycetes</taxon>
        <taxon>Propionibacteriales</taxon>
        <taxon>Kribbellaceae</taxon>
        <taxon>Kribbella</taxon>
    </lineage>
</organism>
<reference evidence="2 3" key="1">
    <citation type="submission" date="2019-03" db="EMBL/GenBank/DDBJ databases">
        <title>Genomic Encyclopedia of Type Strains, Phase III (KMG-III): the genomes of soil and plant-associated and newly described type strains.</title>
        <authorList>
            <person name="Whitman W."/>
        </authorList>
    </citation>
    <scope>NUCLEOTIDE SEQUENCE [LARGE SCALE GENOMIC DNA]</scope>
    <source>
        <strain evidence="2 3">VKM Ac-2527</strain>
    </source>
</reference>
<evidence type="ECO:0000313" key="3">
    <source>
        <dbReference type="Proteomes" id="UP000295388"/>
    </source>
</evidence>
<dbReference type="AlphaFoldDB" id="A0A4R6KN19"/>
<gene>
    <name evidence="2" type="ORF">EV643_102523</name>
</gene>
<dbReference type="RefSeq" id="WP_133799071.1">
    <property type="nucleotide sequence ID" value="NZ_SNWQ01000002.1"/>
</dbReference>
<proteinExistence type="predicted"/>
<dbReference type="EMBL" id="SNWQ01000002">
    <property type="protein sequence ID" value="TDO52681.1"/>
    <property type="molecule type" value="Genomic_DNA"/>
</dbReference>
<comment type="caution">
    <text evidence="2">The sequence shown here is derived from an EMBL/GenBank/DDBJ whole genome shotgun (WGS) entry which is preliminary data.</text>
</comment>
<dbReference type="Proteomes" id="UP000295388">
    <property type="component" value="Unassembled WGS sequence"/>
</dbReference>
<keyword evidence="1" id="KW-1277">Toxin-antitoxin system</keyword>
<evidence type="ECO:0000256" key="1">
    <source>
        <dbReference type="ARBA" id="ARBA00022649"/>
    </source>
</evidence>
<dbReference type="InterPro" id="IPR035093">
    <property type="entry name" value="RelE/ParE_toxin_dom_sf"/>
</dbReference>